<keyword evidence="1" id="KW-0805">Transcription regulation</keyword>
<dbReference type="InterPro" id="IPR052067">
    <property type="entry name" value="Metal_resp_HTH_trans_reg"/>
</dbReference>
<dbReference type="InterPro" id="IPR036388">
    <property type="entry name" value="WH-like_DNA-bd_sf"/>
</dbReference>
<sequence length="163" mass="18443">MNSKEETIQHMTGRLLRIINKHYRIEELPIPISEGVEVTAREIHCLQTIGQNEGANLKSIASILGVSKSAISQMVGKLEKRGFVRKDRAPDNDKELLAFLTESGWDAFKIHQEFHERHMNNLLSRLEEFSDPQIATASAIMAVVETVVDERMAELFGEKLNDT</sequence>
<accession>A0A8G2C8H9</accession>
<dbReference type="EMBL" id="FQZR01000002">
    <property type="protein sequence ID" value="SHI81772.1"/>
    <property type="molecule type" value="Genomic_DNA"/>
</dbReference>
<name>A0A8G2C8H9_9BACT</name>
<dbReference type="InterPro" id="IPR036390">
    <property type="entry name" value="WH_DNA-bd_sf"/>
</dbReference>
<dbReference type="SUPFAM" id="SSF46785">
    <property type="entry name" value="Winged helix' DNA-binding domain"/>
    <property type="match status" value="1"/>
</dbReference>
<keyword evidence="2" id="KW-0238">DNA-binding</keyword>
<keyword evidence="3" id="KW-0804">Transcription</keyword>
<evidence type="ECO:0000256" key="1">
    <source>
        <dbReference type="ARBA" id="ARBA00023015"/>
    </source>
</evidence>
<feature type="domain" description="HTH marR-type" evidence="4">
    <location>
        <begin position="5"/>
        <end position="149"/>
    </location>
</feature>
<dbReference type="PROSITE" id="PS50995">
    <property type="entry name" value="HTH_MARR_2"/>
    <property type="match status" value="1"/>
</dbReference>
<dbReference type="Gene3D" id="1.10.10.10">
    <property type="entry name" value="Winged helix-like DNA-binding domain superfamily/Winged helix DNA-binding domain"/>
    <property type="match status" value="1"/>
</dbReference>
<dbReference type="PANTHER" id="PTHR35790">
    <property type="entry name" value="HTH-TYPE TRANSCRIPTIONAL REGULATOR PCHR"/>
    <property type="match status" value="1"/>
</dbReference>
<gene>
    <name evidence="5" type="ORF">SAMN05660830_01095</name>
</gene>
<dbReference type="PANTHER" id="PTHR35790:SF4">
    <property type="entry name" value="HTH-TYPE TRANSCRIPTIONAL REGULATOR PCHR"/>
    <property type="match status" value="1"/>
</dbReference>
<evidence type="ECO:0000256" key="3">
    <source>
        <dbReference type="ARBA" id="ARBA00023163"/>
    </source>
</evidence>
<dbReference type="InterPro" id="IPR000835">
    <property type="entry name" value="HTH_MarR-typ"/>
</dbReference>
<dbReference type="GO" id="GO:0003700">
    <property type="term" value="F:DNA-binding transcription factor activity"/>
    <property type="evidence" value="ECO:0007669"/>
    <property type="project" value="InterPro"/>
</dbReference>
<evidence type="ECO:0000259" key="4">
    <source>
        <dbReference type="PROSITE" id="PS50995"/>
    </source>
</evidence>
<organism evidence="5 6">
    <name type="scientific">Halodesulfovibrio aestuarii</name>
    <dbReference type="NCBI Taxonomy" id="126333"/>
    <lineage>
        <taxon>Bacteria</taxon>
        <taxon>Pseudomonadati</taxon>
        <taxon>Thermodesulfobacteriota</taxon>
        <taxon>Desulfovibrionia</taxon>
        <taxon>Desulfovibrionales</taxon>
        <taxon>Desulfovibrionaceae</taxon>
        <taxon>Halodesulfovibrio</taxon>
    </lineage>
</organism>
<dbReference type="Proteomes" id="UP000184001">
    <property type="component" value="Unassembled WGS sequence"/>
</dbReference>
<dbReference type="Pfam" id="PF01047">
    <property type="entry name" value="MarR"/>
    <property type="match status" value="1"/>
</dbReference>
<proteinExistence type="predicted"/>
<reference evidence="5 6" key="1">
    <citation type="submission" date="2016-11" db="EMBL/GenBank/DDBJ databases">
        <authorList>
            <person name="Varghese N."/>
            <person name="Submissions S."/>
        </authorList>
    </citation>
    <scope>NUCLEOTIDE SEQUENCE [LARGE SCALE GENOMIC DNA]</scope>
    <source>
        <strain evidence="5 6">DSM 17919</strain>
    </source>
</reference>
<protein>
    <submittedName>
        <fullName evidence="5">Transcriptional regulator, MarR family</fullName>
    </submittedName>
</protein>
<evidence type="ECO:0000313" key="6">
    <source>
        <dbReference type="Proteomes" id="UP000184001"/>
    </source>
</evidence>
<comment type="caution">
    <text evidence="5">The sequence shown here is derived from an EMBL/GenBank/DDBJ whole genome shotgun (WGS) entry which is preliminary data.</text>
</comment>
<dbReference type="AlphaFoldDB" id="A0A8G2C8H9"/>
<dbReference type="GO" id="GO:0003677">
    <property type="term" value="F:DNA binding"/>
    <property type="evidence" value="ECO:0007669"/>
    <property type="project" value="UniProtKB-KW"/>
</dbReference>
<dbReference type="SMART" id="SM00347">
    <property type="entry name" value="HTH_MARR"/>
    <property type="match status" value="1"/>
</dbReference>
<evidence type="ECO:0000256" key="2">
    <source>
        <dbReference type="ARBA" id="ARBA00023125"/>
    </source>
</evidence>
<evidence type="ECO:0000313" key="5">
    <source>
        <dbReference type="EMBL" id="SHI81772.1"/>
    </source>
</evidence>